<dbReference type="NCBIfam" id="TIGR01490">
    <property type="entry name" value="HAD-SF-IB-hyp1"/>
    <property type="match status" value="1"/>
</dbReference>
<dbReference type="NCBIfam" id="TIGR01488">
    <property type="entry name" value="HAD-SF-IB"/>
    <property type="match status" value="1"/>
</dbReference>
<dbReference type="SUPFAM" id="SSF56784">
    <property type="entry name" value="HAD-like"/>
    <property type="match status" value="1"/>
</dbReference>
<proteinExistence type="predicted"/>
<comment type="caution">
    <text evidence="1">The sequence shown here is derived from an EMBL/GenBank/DDBJ whole genome shotgun (WGS) entry which is preliminary data.</text>
</comment>
<name>A0ABT0L3X8_9GAMM</name>
<dbReference type="InterPro" id="IPR023214">
    <property type="entry name" value="HAD_sf"/>
</dbReference>
<dbReference type="InterPro" id="IPR036412">
    <property type="entry name" value="HAD-like_sf"/>
</dbReference>
<dbReference type="InterPro" id="IPR050582">
    <property type="entry name" value="HAD-like_SerB"/>
</dbReference>
<dbReference type="PANTHER" id="PTHR43344:SF14">
    <property type="entry name" value="HAD-IB FAMILY HYDROLASE"/>
    <property type="match status" value="1"/>
</dbReference>
<gene>
    <name evidence="1" type="ORF">L2689_14450</name>
</gene>
<reference evidence="1 2" key="1">
    <citation type="submission" date="2022-01" db="EMBL/GenBank/DDBJ databases">
        <title>Whole genome-based taxonomy of the Shewanellaceae.</title>
        <authorList>
            <person name="Martin-Rodriguez A.J."/>
        </authorList>
    </citation>
    <scope>NUCLEOTIDE SEQUENCE [LARGE SCALE GENOMIC DNA]</scope>
    <source>
        <strain evidence="1 2">JCM 17801</strain>
    </source>
</reference>
<dbReference type="Proteomes" id="UP001203212">
    <property type="component" value="Unassembled WGS sequence"/>
</dbReference>
<dbReference type="Gene3D" id="1.20.1440.100">
    <property type="entry name" value="SG protein - dephosphorylation function"/>
    <property type="match status" value="1"/>
</dbReference>
<organism evidence="1 2">
    <name type="scientific">Shewanella aestuarii</name>
    <dbReference type="NCBI Taxonomy" id="1028752"/>
    <lineage>
        <taxon>Bacteria</taxon>
        <taxon>Pseudomonadati</taxon>
        <taxon>Pseudomonadota</taxon>
        <taxon>Gammaproteobacteria</taxon>
        <taxon>Alteromonadales</taxon>
        <taxon>Shewanellaceae</taxon>
        <taxon>Shewanella</taxon>
    </lineage>
</organism>
<dbReference type="Gene3D" id="3.40.50.1000">
    <property type="entry name" value="HAD superfamily/HAD-like"/>
    <property type="match status" value="1"/>
</dbReference>
<keyword evidence="2" id="KW-1185">Reference proteome</keyword>
<dbReference type="PANTHER" id="PTHR43344">
    <property type="entry name" value="PHOSPHOSERINE PHOSPHATASE"/>
    <property type="match status" value="1"/>
</dbReference>
<dbReference type="GO" id="GO:0016787">
    <property type="term" value="F:hydrolase activity"/>
    <property type="evidence" value="ECO:0007669"/>
    <property type="project" value="UniProtKB-KW"/>
</dbReference>
<sequence length="196" mass="22443">MSGLALFDFDGTLTTEDSYTKFILFCTPKPRRFIGGLLLSPAILLYKLGWLPACKMRILISAVAFYRRNIQQVQALAQRYVTEVIPHILQPQTMSRMKWHQKQGHHVYVVSASIDPYLSIWCRTMGIKLICSELEKTAKHFTGRYLYGDCGADKVAAITQQIELTRFDTIYAYGDTKEDWPMLALADVGYYQGEKQ</sequence>
<keyword evidence="1" id="KW-0378">Hydrolase</keyword>
<evidence type="ECO:0000313" key="1">
    <source>
        <dbReference type="EMBL" id="MCL1118436.1"/>
    </source>
</evidence>
<dbReference type="InterPro" id="IPR006385">
    <property type="entry name" value="HAD_hydro_SerB1"/>
</dbReference>
<protein>
    <submittedName>
        <fullName evidence="1">HAD-IB family hydrolase</fullName>
    </submittedName>
</protein>
<dbReference type="EMBL" id="JAKILK010000010">
    <property type="protein sequence ID" value="MCL1118436.1"/>
    <property type="molecule type" value="Genomic_DNA"/>
</dbReference>
<evidence type="ECO:0000313" key="2">
    <source>
        <dbReference type="Proteomes" id="UP001203212"/>
    </source>
</evidence>
<dbReference type="RefSeq" id="WP_229778354.1">
    <property type="nucleotide sequence ID" value="NZ_BMOT01000012.1"/>
</dbReference>
<accession>A0ABT0L3X8</accession>
<dbReference type="Pfam" id="PF12710">
    <property type="entry name" value="HAD"/>
    <property type="match status" value="1"/>
</dbReference>